<feature type="region of interest" description="Disordered" evidence="14">
    <location>
        <begin position="203"/>
        <end position="235"/>
    </location>
</feature>
<proteinExistence type="predicted"/>
<organism evidence="16 17">
    <name type="scientific">Musa balbisiana</name>
    <name type="common">Banana</name>
    <dbReference type="NCBI Taxonomy" id="52838"/>
    <lineage>
        <taxon>Eukaryota</taxon>
        <taxon>Viridiplantae</taxon>
        <taxon>Streptophyta</taxon>
        <taxon>Embryophyta</taxon>
        <taxon>Tracheophyta</taxon>
        <taxon>Spermatophyta</taxon>
        <taxon>Magnoliopsida</taxon>
        <taxon>Liliopsida</taxon>
        <taxon>Zingiberales</taxon>
        <taxon>Musaceae</taxon>
        <taxon>Musa</taxon>
    </lineage>
</organism>
<evidence type="ECO:0000256" key="13">
    <source>
        <dbReference type="ARBA" id="ARBA00093543"/>
    </source>
</evidence>
<dbReference type="Pfam" id="PF13891">
    <property type="entry name" value="zf-C3HC3H_KANSL2"/>
    <property type="match status" value="1"/>
</dbReference>
<feature type="domain" description="KANL2-like probable zinc-finger" evidence="15">
    <location>
        <begin position="267"/>
        <end position="330"/>
    </location>
</feature>
<sequence>MDSVNRSLRFFEQKTPIRLISRLTRGPTWVGRQSVDDCLRDHKQPTLRRSNRSPKGGKWRRRDSRRRFHAPDAGPAVPPRGLLERQALEKIRRFQTEKEYETNSREKRPNHYLIQGKKASPTRSSHPHRGAEGPEARPAFTVDGADEDECLRRSDVLSREEVLRRRARRLKQLAGCHSRQYWALMEEVRVKHRDYYWEHGVSPFEEGEEDGDGGGGRGREAGENGGAAGGAVEGREDNRMARVGVGLGLGFGKGEGSGGRRGERNRCAFAGCKSKAMPLTRFCHPHILADKKQTLYKACSYVTRSGQSGPITCGKPVLRVAVPSLCQVHFQKTQKSITQALKRAGHNVSSRPAPKFSVLIAEYIHQIQSRRRDALNSAMDGIEH</sequence>
<evidence type="ECO:0000256" key="11">
    <source>
        <dbReference type="ARBA" id="ARBA00033378"/>
    </source>
</evidence>
<feature type="region of interest" description="Disordered" evidence="14">
    <location>
        <begin position="36"/>
        <end position="144"/>
    </location>
</feature>
<evidence type="ECO:0000313" key="17">
    <source>
        <dbReference type="Proteomes" id="UP000317650"/>
    </source>
</evidence>
<dbReference type="PANTHER" id="PTHR13453">
    <property type="entry name" value="KAT8 REGULATORY NSL COMPLEX SUBUNIT 2"/>
    <property type="match status" value="1"/>
</dbReference>
<comment type="function">
    <text evidence="12">Non-catalytic component of the NSL histone acetyltransferase complex, a multiprotein complex that mediates histone H4 acetylation at 'Lys-5'- and 'Lys-8' (H4K5ac and H4K8ac) at transcription start sites and promotes transcription initiation. Required for NSL complex stability and for transcription of intraciliary transport genes in both ciliated and non-ciliated cells by regulating histone H4 acetylation at 'Lys-5'- and 'Lys-12' (H4K5ac and H4K12ac). This is necessary for cilium assembly in ciliated cells and for organization of the microtubule cytoskeleton in non-ciliated cells. Required within the NSL complex to maintain nuclear architecture stability by promoting KAT8-mediated acetylation of lamin LMNA.</text>
</comment>
<evidence type="ECO:0000256" key="1">
    <source>
        <dbReference type="ARBA" id="ARBA00004123"/>
    </source>
</evidence>
<evidence type="ECO:0000259" key="15">
    <source>
        <dbReference type="Pfam" id="PF13891"/>
    </source>
</evidence>
<name>A0A4S8JD18_MUSBA</name>
<keyword evidence="4" id="KW-1017">Isopeptide bond</keyword>
<dbReference type="GO" id="GO:0005739">
    <property type="term" value="C:mitochondrion"/>
    <property type="evidence" value="ECO:0007669"/>
    <property type="project" value="UniProtKB-SubCell"/>
</dbReference>
<evidence type="ECO:0000256" key="5">
    <source>
        <dbReference type="ARBA" id="ARBA00022553"/>
    </source>
</evidence>
<evidence type="ECO:0000256" key="3">
    <source>
        <dbReference type="ARBA" id="ARBA00015508"/>
    </source>
</evidence>
<gene>
    <name evidence="16" type="ORF">C4D60_Mb03t20320</name>
</gene>
<reference evidence="16 17" key="1">
    <citation type="journal article" date="2019" name="Nat. Plants">
        <title>Genome sequencing of Musa balbisiana reveals subgenome evolution and function divergence in polyploid bananas.</title>
        <authorList>
            <person name="Yao X."/>
        </authorList>
    </citation>
    <scope>NUCLEOTIDE SEQUENCE [LARGE SCALE GENOMIC DNA]</scope>
    <source>
        <strain evidence="17">cv. DH-PKW</strain>
        <tissue evidence="16">Leaves</tissue>
    </source>
</reference>
<dbReference type="PANTHER" id="PTHR13453:SF1">
    <property type="entry name" value="KAT8 REGULATORY NSL COMPLEX SUBUNIT 2"/>
    <property type="match status" value="1"/>
</dbReference>
<comment type="caution">
    <text evidence="16">The sequence shown here is derived from an EMBL/GenBank/DDBJ whole genome shotgun (WGS) entry which is preliminary data.</text>
</comment>
<dbReference type="Proteomes" id="UP000317650">
    <property type="component" value="Chromosome 3"/>
</dbReference>
<evidence type="ECO:0000256" key="2">
    <source>
        <dbReference type="ARBA" id="ARBA00004173"/>
    </source>
</evidence>
<keyword evidence="6" id="KW-0832">Ubl conjugation</keyword>
<keyword evidence="8" id="KW-0496">Mitochondrion</keyword>
<dbReference type="GO" id="GO:0006325">
    <property type="term" value="P:chromatin organization"/>
    <property type="evidence" value="ECO:0007669"/>
    <property type="project" value="UniProtKB-KW"/>
</dbReference>
<dbReference type="InterPro" id="IPR026316">
    <property type="entry name" value="NSL2"/>
</dbReference>
<feature type="compositionally biased region" description="Basic residues" evidence="14">
    <location>
        <begin position="45"/>
        <end position="68"/>
    </location>
</feature>
<dbReference type="EMBL" id="PYDT01000006">
    <property type="protein sequence ID" value="THU58994.1"/>
    <property type="molecule type" value="Genomic_DNA"/>
</dbReference>
<evidence type="ECO:0000256" key="8">
    <source>
        <dbReference type="ARBA" id="ARBA00023128"/>
    </source>
</evidence>
<evidence type="ECO:0000256" key="7">
    <source>
        <dbReference type="ARBA" id="ARBA00022853"/>
    </source>
</evidence>
<dbReference type="GO" id="GO:0005634">
    <property type="term" value="C:nucleus"/>
    <property type="evidence" value="ECO:0007669"/>
    <property type="project" value="UniProtKB-SubCell"/>
</dbReference>
<evidence type="ECO:0000256" key="4">
    <source>
        <dbReference type="ARBA" id="ARBA00022499"/>
    </source>
</evidence>
<evidence type="ECO:0000256" key="6">
    <source>
        <dbReference type="ARBA" id="ARBA00022843"/>
    </source>
</evidence>
<comment type="subunit">
    <text evidence="13">Component of the NSL complex at least composed of KAT8/MOF, KANSL1, KANSL2, KANSL3, MCRS1, PHF20, OGT1/OGT, WDR5 and HCFC1.</text>
</comment>
<accession>A0A4S8JD18</accession>
<keyword evidence="7" id="KW-0156">Chromatin regulator</keyword>
<keyword evidence="5" id="KW-0597">Phosphoprotein</keyword>
<dbReference type="AlphaFoldDB" id="A0A4S8JD18"/>
<evidence type="ECO:0000256" key="10">
    <source>
        <dbReference type="ARBA" id="ARBA00032947"/>
    </source>
</evidence>
<evidence type="ECO:0000256" key="9">
    <source>
        <dbReference type="ARBA" id="ARBA00023242"/>
    </source>
</evidence>
<feature type="compositionally biased region" description="Basic and acidic residues" evidence="14">
    <location>
        <begin position="82"/>
        <end position="109"/>
    </location>
</feature>
<evidence type="ECO:0000313" key="16">
    <source>
        <dbReference type="EMBL" id="THU58994.1"/>
    </source>
</evidence>
<dbReference type="InterPro" id="IPR025927">
    <property type="entry name" value="Znf_KANL2-like"/>
</dbReference>
<protein>
    <recommendedName>
        <fullName evidence="3">KAT8 regulatory NSL complex subunit 2</fullName>
    </recommendedName>
    <alternativeName>
        <fullName evidence="11">NSL complex protein NSL2</fullName>
    </alternativeName>
    <alternativeName>
        <fullName evidence="10">Non-specific lethal 2 homolog</fullName>
    </alternativeName>
</protein>
<dbReference type="GO" id="GO:0044545">
    <property type="term" value="C:NSL complex"/>
    <property type="evidence" value="ECO:0007669"/>
    <property type="project" value="TreeGrafter"/>
</dbReference>
<feature type="compositionally biased region" description="Gly residues" evidence="14">
    <location>
        <begin position="223"/>
        <end position="232"/>
    </location>
</feature>
<comment type="subcellular location">
    <subcellularLocation>
        <location evidence="2">Mitochondrion</location>
    </subcellularLocation>
    <subcellularLocation>
        <location evidence="1">Nucleus</location>
    </subcellularLocation>
</comment>
<keyword evidence="17" id="KW-1185">Reference proteome</keyword>
<keyword evidence="9" id="KW-0539">Nucleus</keyword>
<evidence type="ECO:0000256" key="14">
    <source>
        <dbReference type="SAM" id="MobiDB-lite"/>
    </source>
</evidence>
<evidence type="ECO:0000256" key="12">
    <source>
        <dbReference type="ARBA" id="ARBA00093359"/>
    </source>
</evidence>